<dbReference type="Proteomes" id="UP000826271">
    <property type="component" value="Unassembled WGS sequence"/>
</dbReference>
<sequence length="199" mass="22442">MKWAPLSAAANIEDPKIPRSAAEYRPWFYLSMHIVSDGEIKCGNLEVASLFTEEQEALVVKSWNLMKKNAGEWGLKFFLKIFEIAPSAQKMFSFLRDSNVPLEQNAKLKPHAKSVFVMTCEAAVQLRKSGRVVIRDSTLTKIGAVHFKYGVVDEHFEVTKYALLETIKEAVGEMWSGEMKAAWGLAYDQLVAAIKTHMK</sequence>
<dbReference type="PRINTS" id="PR00188">
    <property type="entry name" value="PLANTGLOBIN"/>
</dbReference>
<dbReference type="InterPro" id="IPR009050">
    <property type="entry name" value="Globin-like_sf"/>
</dbReference>
<dbReference type="PROSITE" id="PS01033">
    <property type="entry name" value="GLOBIN"/>
    <property type="match status" value="1"/>
</dbReference>
<reference evidence="9" key="1">
    <citation type="submission" date="2019-10" db="EMBL/GenBank/DDBJ databases">
        <authorList>
            <person name="Zhang R."/>
            <person name="Pan Y."/>
            <person name="Wang J."/>
            <person name="Ma R."/>
            <person name="Yu S."/>
        </authorList>
    </citation>
    <scope>NUCLEOTIDE SEQUENCE</scope>
    <source>
        <strain evidence="9">LA-IB0</strain>
        <tissue evidence="9">Leaf</tissue>
    </source>
</reference>
<dbReference type="PANTHER" id="PTHR22924:SF39">
    <property type="entry name" value="NON-SYMBIOTIC HEMOGLOBIN 1"/>
    <property type="match status" value="1"/>
</dbReference>
<evidence type="ECO:0000256" key="1">
    <source>
        <dbReference type="ARBA" id="ARBA00001970"/>
    </source>
</evidence>
<dbReference type="GO" id="GO:0016491">
    <property type="term" value="F:oxidoreductase activity"/>
    <property type="evidence" value="ECO:0007669"/>
    <property type="project" value="UniProtKB-KW"/>
</dbReference>
<keyword evidence="10" id="KW-1185">Reference proteome</keyword>
<dbReference type="InterPro" id="IPR000971">
    <property type="entry name" value="Globin"/>
</dbReference>
<name>A0AAV6WMY3_9LAMI</name>
<dbReference type="GO" id="GO:0019825">
    <property type="term" value="F:oxygen binding"/>
    <property type="evidence" value="ECO:0007669"/>
    <property type="project" value="InterPro"/>
</dbReference>
<dbReference type="Gene3D" id="1.10.490.10">
    <property type="entry name" value="Globins"/>
    <property type="match status" value="1"/>
</dbReference>
<dbReference type="GO" id="GO:0046872">
    <property type="term" value="F:metal ion binding"/>
    <property type="evidence" value="ECO:0007669"/>
    <property type="project" value="UniProtKB-KW"/>
</dbReference>
<accession>A0AAV6WMY3</accession>
<keyword evidence="6" id="KW-0408">Iron</keyword>
<dbReference type="InterPro" id="IPR001032">
    <property type="entry name" value="Leghaemoglobin-like"/>
</dbReference>
<comment type="caution">
    <text evidence="9">The sequence shown here is derived from an EMBL/GenBank/DDBJ whole genome shotgun (WGS) entry which is preliminary data.</text>
</comment>
<evidence type="ECO:0000256" key="7">
    <source>
        <dbReference type="ARBA" id="ARBA00048118"/>
    </source>
</evidence>
<gene>
    <name evidence="9" type="ORF">BUALT_Bualt15G0029700</name>
</gene>
<evidence type="ECO:0000259" key="8">
    <source>
        <dbReference type="PROSITE" id="PS01033"/>
    </source>
</evidence>
<evidence type="ECO:0000313" key="9">
    <source>
        <dbReference type="EMBL" id="KAG8368288.1"/>
    </source>
</evidence>
<evidence type="ECO:0000256" key="3">
    <source>
        <dbReference type="ARBA" id="ARBA00022617"/>
    </source>
</evidence>
<dbReference type="Pfam" id="PF00042">
    <property type="entry name" value="Globin"/>
    <property type="match status" value="1"/>
</dbReference>
<dbReference type="AlphaFoldDB" id="A0AAV6WMY3"/>
<keyword evidence="3" id="KW-0349">Heme</keyword>
<proteinExistence type="inferred from homology"/>
<evidence type="ECO:0000256" key="6">
    <source>
        <dbReference type="ARBA" id="ARBA00023004"/>
    </source>
</evidence>
<comment type="catalytic activity">
    <reaction evidence="7">
        <text>Fe(III)-heme b-[protein] + nitric oxide + H2O = Fe(II)-heme b-[protein] + nitrite + 2 H(+)</text>
        <dbReference type="Rhea" id="RHEA:77711"/>
        <dbReference type="Rhea" id="RHEA-COMP:18975"/>
        <dbReference type="Rhea" id="RHEA-COMP:18976"/>
        <dbReference type="ChEBI" id="CHEBI:15377"/>
        <dbReference type="ChEBI" id="CHEBI:15378"/>
        <dbReference type="ChEBI" id="CHEBI:16301"/>
        <dbReference type="ChEBI" id="CHEBI:16480"/>
        <dbReference type="ChEBI" id="CHEBI:55376"/>
        <dbReference type="ChEBI" id="CHEBI:60344"/>
    </reaction>
    <physiologicalReaction direction="right-to-left" evidence="7">
        <dbReference type="Rhea" id="RHEA:77713"/>
    </physiologicalReaction>
</comment>
<evidence type="ECO:0000256" key="4">
    <source>
        <dbReference type="ARBA" id="ARBA00022723"/>
    </source>
</evidence>
<dbReference type="PANTHER" id="PTHR22924">
    <property type="entry name" value="LEGHEMOGLOBIN-RELATED"/>
    <property type="match status" value="1"/>
</dbReference>
<organism evidence="9 10">
    <name type="scientific">Buddleja alternifolia</name>
    <dbReference type="NCBI Taxonomy" id="168488"/>
    <lineage>
        <taxon>Eukaryota</taxon>
        <taxon>Viridiplantae</taxon>
        <taxon>Streptophyta</taxon>
        <taxon>Embryophyta</taxon>
        <taxon>Tracheophyta</taxon>
        <taxon>Spermatophyta</taxon>
        <taxon>Magnoliopsida</taxon>
        <taxon>eudicotyledons</taxon>
        <taxon>Gunneridae</taxon>
        <taxon>Pentapetalae</taxon>
        <taxon>asterids</taxon>
        <taxon>lamiids</taxon>
        <taxon>Lamiales</taxon>
        <taxon>Scrophulariaceae</taxon>
        <taxon>Buddlejeae</taxon>
        <taxon>Buddleja</taxon>
    </lineage>
</organism>
<protein>
    <recommendedName>
        <fullName evidence="8">Globin domain-containing protein</fullName>
    </recommendedName>
</protein>
<dbReference type="CDD" id="cd14784">
    <property type="entry name" value="class1_nsHb-like"/>
    <property type="match status" value="1"/>
</dbReference>
<comment type="cofactor">
    <cofactor evidence="1">
        <name>heme b</name>
        <dbReference type="ChEBI" id="CHEBI:60344"/>
    </cofactor>
</comment>
<evidence type="ECO:0000313" key="10">
    <source>
        <dbReference type="Proteomes" id="UP000826271"/>
    </source>
</evidence>
<keyword evidence="4" id="KW-0479">Metal-binding</keyword>
<dbReference type="GO" id="GO:0020037">
    <property type="term" value="F:heme binding"/>
    <property type="evidence" value="ECO:0007669"/>
    <property type="project" value="InterPro"/>
</dbReference>
<evidence type="ECO:0000256" key="5">
    <source>
        <dbReference type="ARBA" id="ARBA00023002"/>
    </source>
</evidence>
<keyword evidence="5" id="KW-0560">Oxidoreductase</keyword>
<evidence type="ECO:0000256" key="2">
    <source>
        <dbReference type="ARBA" id="ARBA00007609"/>
    </source>
</evidence>
<dbReference type="InterPro" id="IPR012292">
    <property type="entry name" value="Globin/Proto"/>
</dbReference>
<feature type="domain" description="Globin" evidence="8">
    <location>
        <begin position="50"/>
        <end position="199"/>
    </location>
</feature>
<dbReference type="EMBL" id="WHWC01000015">
    <property type="protein sequence ID" value="KAG8368288.1"/>
    <property type="molecule type" value="Genomic_DNA"/>
</dbReference>
<comment type="similarity">
    <text evidence="2">Belongs to the plant globin family.</text>
</comment>
<dbReference type="SUPFAM" id="SSF46458">
    <property type="entry name" value="Globin-like"/>
    <property type="match status" value="1"/>
</dbReference>